<evidence type="ECO:0000259" key="1">
    <source>
        <dbReference type="Pfam" id="PF23324"/>
    </source>
</evidence>
<dbReference type="Pfam" id="PF23324">
    <property type="entry name" value="DUF7086"/>
    <property type="match status" value="1"/>
</dbReference>
<protein>
    <recommendedName>
        <fullName evidence="1">DUF7086 domain-containing protein</fullName>
    </recommendedName>
</protein>
<feature type="domain" description="DUF7086" evidence="1">
    <location>
        <begin position="122"/>
        <end position="173"/>
    </location>
</feature>
<reference evidence="2" key="1">
    <citation type="journal article" date="2021" name="Nat. Commun.">
        <title>Genomic analyses provide insights into spinach domestication and the genetic basis of agronomic traits.</title>
        <authorList>
            <person name="Cai X."/>
            <person name="Sun X."/>
            <person name="Xu C."/>
            <person name="Sun H."/>
            <person name="Wang X."/>
            <person name="Ge C."/>
            <person name="Zhang Z."/>
            <person name="Wang Q."/>
            <person name="Fei Z."/>
            <person name="Jiao C."/>
            <person name="Wang Q."/>
        </authorList>
    </citation>
    <scope>NUCLEOTIDE SEQUENCE [LARGE SCALE GENOMIC DNA]</scope>
    <source>
        <strain evidence="2">cv. Varoflay</strain>
    </source>
</reference>
<dbReference type="InterPro" id="IPR055513">
    <property type="entry name" value="DUF7086"/>
</dbReference>
<evidence type="ECO:0000313" key="3">
    <source>
        <dbReference type="RefSeq" id="XP_056690597.1"/>
    </source>
</evidence>
<accession>A0ABM3R4Q7</accession>
<keyword evidence="2" id="KW-1185">Reference proteome</keyword>
<evidence type="ECO:0000313" key="2">
    <source>
        <dbReference type="Proteomes" id="UP000813463"/>
    </source>
</evidence>
<dbReference type="GeneID" id="130465767"/>
<reference evidence="3" key="2">
    <citation type="submission" date="2025-08" db="UniProtKB">
        <authorList>
            <consortium name="RefSeq"/>
        </authorList>
    </citation>
    <scope>IDENTIFICATION</scope>
    <source>
        <tissue evidence="3">Leaf</tissue>
    </source>
</reference>
<proteinExistence type="predicted"/>
<dbReference type="PANTHER" id="PTHR34272">
    <property type="entry name" value="EXPRESSED PROTEIN"/>
    <property type="match status" value="1"/>
</dbReference>
<gene>
    <name evidence="3" type="primary">LOC130465767</name>
</gene>
<dbReference type="PANTHER" id="PTHR34272:SF1">
    <property type="entry name" value="EXPRESSED PROTEIN"/>
    <property type="match status" value="1"/>
</dbReference>
<sequence length="174" mass="19576">MADNNPSNNQKRKNVEEDDGLNLCLSLSSFATRTETTQIPTTTIHSTVNNEIQATVHATAHSTAHATVNNETQATVNNETQATVHSTVNNQIQATVNDEVKGETIRPPFPWAKDRRAKVHSMNYLVANRINTISGEVKCNKCEQVSTLNFNLREKFQEVDNFMQTEEHDMHNRV</sequence>
<dbReference type="Proteomes" id="UP000813463">
    <property type="component" value="Chromosome 1"/>
</dbReference>
<dbReference type="RefSeq" id="XP_056690597.1">
    <property type="nucleotide sequence ID" value="XM_056834619.1"/>
</dbReference>
<organism evidence="2 3">
    <name type="scientific">Spinacia oleracea</name>
    <name type="common">Spinach</name>
    <dbReference type="NCBI Taxonomy" id="3562"/>
    <lineage>
        <taxon>Eukaryota</taxon>
        <taxon>Viridiplantae</taxon>
        <taxon>Streptophyta</taxon>
        <taxon>Embryophyta</taxon>
        <taxon>Tracheophyta</taxon>
        <taxon>Spermatophyta</taxon>
        <taxon>Magnoliopsida</taxon>
        <taxon>eudicotyledons</taxon>
        <taxon>Gunneridae</taxon>
        <taxon>Pentapetalae</taxon>
        <taxon>Caryophyllales</taxon>
        <taxon>Chenopodiaceae</taxon>
        <taxon>Chenopodioideae</taxon>
        <taxon>Anserineae</taxon>
        <taxon>Spinacia</taxon>
    </lineage>
</organism>
<name>A0ABM3R4Q7_SPIOL</name>